<feature type="domain" description="Response regulatory" evidence="2">
    <location>
        <begin position="1"/>
        <end position="105"/>
    </location>
</feature>
<feature type="domain" description="EAL" evidence="3">
    <location>
        <begin position="297"/>
        <end position="547"/>
    </location>
</feature>
<dbReference type="InterPro" id="IPR011006">
    <property type="entry name" value="CheY-like_superfamily"/>
</dbReference>
<dbReference type="AlphaFoldDB" id="A0A146G5E8"/>
<dbReference type="InterPro" id="IPR052155">
    <property type="entry name" value="Biofilm_reg_signaling"/>
</dbReference>
<evidence type="ECO:0000313" key="5">
    <source>
        <dbReference type="EMBL" id="GAT32995.1"/>
    </source>
</evidence>
<organism evidence="5 6">
    <name type="scientific">Terrimicrobium sacchariphilum</name>
    <dbReference type="NCBI Taxonomy" id="690879"/>
    <lineage>
        <taxon>Bacteria</taxon>
        <taxon>Pseudomonadati</taxon>
        <taxon>Verrucomicrobiota</taxon>
        <taxon>Terrimicrobiia</taxon>
        <taxon>Terrimicrobiales</taxon>
        <taxon>Terrimicrobiaceae</taxon>
        <taxon>Terrimicrobium</taxon>
    </lineage>
</organism>
<dbReference type="PROSITE" id="PS50110">
    <property type="entry name" value="RESPONSE_REGULATORY"/>
    <property type="match status" value="1"/>
</dbReference>
<keyword evidence="1" id="KW-0597">Phosphoprotein</keyword>
<accession>A0A146G5E8</accession>
<dbReference type="Pfam" id="PF00990">
    <property type="entry name" value="GGDEF"/>
    <property type="match status" value="1"/>
</dbReference>
<evidence type="ECO:0000259" key="2">
    <source>
        <dbReference type="PROSITE" id="PS50110"/>
    </source>
</evidence>
<name>A0A146G5E8_TERSA</name>
<dbReference type="SUPFAM" id="SSF141868">
    <property type="entry name" value="EAL domain-like"/>
    <property type="match status" value="1"/>
</dbReference>
<dbReference type="InterPro" id="IPR043128">
    <property type="entry name" value="Rev_trsase/Diguanyl_cyclase"/>
</dbReference>
<reference evidence="6" key="1">
    <citation type="journal article" date="2017" name="Genome Announc.">
        <title>Draft Genome Sequence of Terrimicrobium sacchariphilum NM-5T, a Facultative Anaerobic Soil Bacterium of the Class Spartobacteria.</title>
        <authorList>
            <person name="Qiu Y.L."/>
            <person name="Tourlousse D.M."/>
            <person name="Matsuura N."/>
            <person name="Ohashi A."/>
            <person name="Sekiguchi Y."/>
        </authorList>
    </citation>
    <scope>NUCLEOTIDE SEQUENCE [LARGE SCALE GENOMIC DNA]</scope>
    <source>
        <strain evidence="6">NM-5</strain>
    </source>
</reference>
<evidence type="ECO:0000259" key="3">
    <source>
        <dbReference type="PROSITE" id="PS50883"/>
    </source>
</evidence>
<dbReference type="InterPro" id="IPR001789">
    <property type="entry name" value="Sig_transdc_resp-reg_receiver"/>
</dbReference>
<dbReference type="CDD" id="cd01949">
    <property type="entry name" value="GGDEF"/>
    <property type="match status" value="1"/>
</dbReference>
<dbReference type="InterPro" id="IPR001633">
    <property type="entry name" value="EAL_dom"/>
</dbReference>
<dbReference type="SUPFAM" id="SSF55073">
    <property type="entry name" value="Nucleotide cyclase"/>
    <property type="match status" value="1"/>
</dbReference>
<dbReference type="Gene3D" id="3.40.50.2300">
    <property type="match status" value="1"/>
</dbReference>
<dbReference type="PANTHER" id="PTHR44757">
    <property type="entry name" value="DIGUANYLATE CYCLASE DGCP"/>
    <property type="match status" value="1"/>
</dbReference>
<dbReference type="FunFam" id="3.30.70.270:FF:000001">
    <property type="entry name" value="Diguanylate cyclase domain protein"/>
    <property type="match status" value="1"/>
</dbReference>
<dbReference type="InParanoid" id="A0A146G5E8"/>
<dbReference type="Gene3D" id="3.30.70.270">
    <property type="match status" value="1"/>
</dbReference>
<evidence type="ECO:0000256" key="1">
    <source>
        <dbReference type="PROSITE-ProRule" id="PRU00169"/>
    </source>
</evidence>
<dbReference type="NCBIfam" id="TIGR00254">
    <property type="entry name" value="GGDEF"/>
    <property type="match status" value="1"/>
</dbReference>
<dbReference type="SMART" id="SM00448">
    <property type="entry name" value="REC"/>
    <property type="match status" value="1"/>
</dbReference>
<dbReference type="InterPro" id="IPR000160">
    <property type="entry name" value="GGDEF_dom"/>
</dbReference>
<dbReference type="Pfam" id="PF00563">
    <property type="entry name" value="EAL"/>
    <property type="match status" value="1"/>
</dbReference>
<dbReference type="Proteomes" id="UP000076023">
    <property type="component" value="Unassembled WGS sequence"/>
</dbReference>
<dbReference type="Pfam" id="PF00072">
    <property type="entry name" value="Response_reg"/>
    <property type="match status" value="1"/>
</dbReference>
<dbReference type="SMART" id="SM00267">
    <property type="entry name" value="GGDEF"/>
    <property type="match status" value="1"/>
</dbReference>
<dbReference type="FunCoup" id="A0A146G5E8">
    <property type="interactions" value="237"/>
</dbReference>
<dbReference type="PANTHER" id="PTHR44757:SF4">
    <property type="entry name" value="DIGUANYLATE CYCLASE DGCE-RELATED"/>
    <property type="match status" value="1"/>
</dbReference>
<dbReference type="STRING" id="690879.TSACC_21399"/>
<evidence type="ECO:0000313" key="6">
    <source>
        <dbReference type="Proteomes" id="UP000076023"/>
    </source>
</evidence>
<dbReference type="PROSITE" id="PS50883">
    <property type="entry name" value="EAL"/>
    <property type="match status" value="1"/>
</dbReference>
<comment type="caution">
    <text evidence="5">The sequence shown here is derived from an EMBL/GenBank/DDBJ whole genome shotgun (WGS) entry which is preliminary data.</text>
</comment>
<dbReference type="GO" id="GO:0003824">
    <property type="term" value="F:catalytic activity"/>
    <property type="evidence" value="ECO:0007669"/>
    <property type="project" value="UniProtKB-ARBA"/>
</dbReference>
<dbReference type="InterPro" id="IPR035919">
    <property type="entry name" value="EAL_sf"/>
</dbReference>
<dbReference type="InterPro" id="IPR029787">
    <property type="entry name" value="Nucleotide_cyclase"/>
</dbReference>
<dbReference type="PROSITE" id="PS50887">
    <property type="entry name" value="GGDEF"/>
    <property type="match status" value="1"/>
</dbReference>
<proteinExistence type="predicted"/>
<dbReference type="CDD" id="cd17546">
    <property type="entry name" value="REC_hyHK_CKI1_RcsC-like"/>
    <property type="match status" value="1"/>
</dbReference>
<evidence type="ECO:0000259" key="4">
    <source>
        <dbReference type="PROSITE" id="PS50887"/>
    </source>
</evidence>
<dbReference type="EMBL" id="BDCO01000002">
    <property type="protein sequence ID" value="GAT32995.1"/>
    <property type="molecule type" value="Genomic_DNA"/>
</dbReference>
<gene>
    <name evidence="5" type="ORF">TSACC_21399</name>
</gene>
<keyword evidence="6" id="KW-1185">Reference proteome</keyword>
<dbReference type="Gene3D" id="3.20.20.450">
    <property type="entry name" value="EAL domain"/>
    <property type="match status" value="1"/>
</dbReference>
<dbReference type="SMART" id="SM00052">
    <property type="entry name" value="EAL"/>
    <property type="match status" value="1"/>
</dbReference>
<feature type="modified residue" description="4-aspartylphosphate" evidence="1">
    <location>
        <position position="38"/>
    </location>
</feature>
<feature type="domain" description="GGDEF" evidence="4">
    <location>
        <begin position="154"/>
        <end position="286"/>
    </location>
</feature>
<dbReference type="SUPFAM" id="SSF52172">
    <property type="entry name" value="CheY-like"/>
    <property type="match status" value="1"/>
</dbReference>
<dbReference type="GO" id="GO:0000160">
    <property type="term" value="P:phosphorelay signal transduction system"/>
    <property type="evidence" value="ECO:0007669"/>
    <property type="project" value="InterPro"/>
</dbReference>
<protein>
    <submittedName>
        <fullName evidence="5">Diguanylate cyclase (GGDEF) domain-containing protein</fullName>
    </submittedName>
</protein>
<sequence length="550" mass="60926">MLLERIIHSRGHEVVGCESAEVALERLEKEDFPLITLDIQLPGMSGLELCRKLRSQSQGAYIYILVGTGNSRPEDLREILDAGADDYIGKPYNPGLLDVRLTVAEAAVKEIARRKQLEDQLKFLAQHDPLTRLSNRSQLDPALALAIDKANAGEPGAVLYLDLDNFKIINDTLGHDAGDKLLLQVAQVLKSLTRRSDVLVRFGGDEFVLILPACDLPKACEIAESIVDRVEEIVYTSGDRSFRVGASVGVAVIDGLLAPPEVMANADAACYAAKARGRNRVEVHRPETNEISQLIADTDWSSRIKTAMRDGSLQLWFQPVYSVEGKRILFHEVLLRYVDPRHEEPVNPAVFLSAVRRSGQTTKLDRFVITKAFEALATTPGLSVSINISGSLFGDETYCEFVESMLANSGISPDRVLFEITENELIPNLQHASGAITRLQKLGCQFGLDDFGSGFSSLTYLKTLPIDFMKIDGAFVRDLPRQPFNQAVLQALQIIARNLDISTVAEFVETEEEMNLLRAIGISCAQGHFIGRPRWKPYREDELFQDFGNA</sequence>
<dbReference type="CDD" id="cd01948">
    <property type="entry name" value="EAL"/>
    <property type="match status" value="1"/>
</dbReference>